<evidence type="ECO:0000256" key="4">
    <source>
        <dbReference type="ARBA" id="ARBA00022989"/>
    </source>
</evidence>
<proteinExistence type="inferred from homology"/>
<dbReference type="InterPro" id="IPR005226">
    <property type="entry name" value="UPF0014_fam"/>
</dbReference>
<dbReference type="EMBL" id="WMIA01000005">
    <property type="protein sequence ID" value="MTF38399.1"/>
    <property type="molecule type" value="Genomic_DNA"/>
</dbReference>
<feature type="transmembrane region" description="Helical" evidence="6">
    <location>
        <begin position="221"/>
        <end position="245"/>
    </location>
</feature>
<evidence type="ECO:0000313" key="8">
    <source>
        <dbReference type="Proteomes" id="UP000437131"/>
    </source>
</evidence>
<dbReference type="PANTHER" id="PTHR30028">
    <property type="entry name" value="UPF0014 INNER MEMBRANE PROTEIN YBBM-RELATED"/>
    <property type="match status" value="1"/>
</dbReference>
<accession>A0A844GU41</accession>
<evidence type="ECO:0000256" key="2">
    <source>
        <dbReference type="ARBA" id="ARBA00005268"/>
    </source>
</evidence>
<feature type="transmembrane region" description="Helical" evidence="6">
    <location>
        <begin position="66"/>
        <end position="83"/>
    </location>
</feature>
<dbReference type="PANTHER" id="PTHR30028:SF0">
    <property type="entry name" value="PROTEIN ALUMINUM SENSITIVE 3"/>
    <property type="match status" value="1"/>
</dbReference>
<dbReference type="Pfam" id="PF03649">
    <property type="entry name" value="UPF0014"/>
    <property type="match status" value="1"/>
</dbReference>
<evidence type="ECO:0000256" key="5">
    <source>
        <dbReference type="ARBA" id="ARBA00023136"/>
    </source>
</evidence>
<comment type="caution">
    <text evidence="7">The sequence shown here is derived from an EMBL/GenBank/DDBJ whole genome shotgun (WGS) entry which is preliminary data.</text>
</comment>
<reference evidence="7 8" key="1">
    <citation type="submission" date="2019-11" db="EMBL/GenBank/DDBJ databases">
        <title>Isolation of a new High Light Tolerant Cyanobacteria.</title>
        <authorList>
            <person name="Dobson Z."/>
            <person name="Vaughn N."/>
            <person name="Vaughn M."/>
            <person name="Fromme P."/>
            <person name="Mazor Y."/>
        </authorList>
    </citation>
    <scope>NUCLEOTIDE SEQUENCE [LARGE SCALE GENOMIC DNA]</scope>
    <source>
        <strain evidence="7 8">0216</strain>
    </source>
</reference>
<organism evidence="7 8">
    <name type="scientific">Cyanobacterium aponinum 0216</name>
    <dbReference type="NCBI Taxonomy" id="2676140"/>
    <lineage>
        <taxon>Bacteria</taxon>
        <taxon>Bacillati</taxon>
        <taxon>Cyanobacteriota</taxon>
        <taxon>Cyanophyceae</taxon>
        <taxon>Oscillatoriophycideae</taxon>
        <taxon>Chroococcales</taxon>
        <taxon>Geminocystaceae</taxon>
        <taxon>Cyanobacterium</taxon>
    </lineage>
</organism>
<evidence type="ECO:0000256" key="1">
    <source>
        <dbReference type="ARBA" id="ARBA00004141"/>
    </source>
</evidence>
<evidence type="ECO:0000256" key="6">
    <source>
        <dbReference type="SAM" id="Phobius"/>
    </source>
</evidence>
<dbReference type="Proteomes" id="UP000437131">
    <property type="component" value="Unassembled WGS sequence"/>
</dbReference>
<feature type="transmembrane region" description="Helical" evidence="6">
    <location>
        <begin position="128"/>
        <end position="146"/>
    </location>
</feature>
<feature type="transmembrane region" description="Helical" evidence="6">
    <location>
        <begin position="95"/>
        <end position="116"/>
    </location>
</feature>
<feature type="transmembrane region" description="Helical" evidence="6">
    <location>
        <begin position="44"/>
        <end position="60"/>
    </location>
</feature>
<name>A0A844GU41_9CHRO</name>
<evidence type="ECO:0000256" key="3">
    <source>
        <dbReference type="ARBA" id="ARBA00022692"/>
    </source>
</evidence>
<feature type="transmembrane region" description="Helical" evidence="6">
    <location>
        <begin position="181"/>
        <end position="201"/>
    </location>
</feature>
<dbReference type="RefSeq" id="WP_155083303.1">
    <property type="nucleotide sequence ID" value="NZ_WMIA01000005.1"/>
</dbReference>
<comment type="similarity">
    <text evidence="2">Belongs to the UPF0014 family.</text>
</comment>
<protein>
    <submittedName>
        <fullName evidence="7">Iron export ABC transporter permease subunit FetB</fullName>
    </submittedName>
</protein>
<feature type="transmembrane region" description="Helical" evidence="6">
    <location>
        <begin position="12"/>
        <end position="32"/>
    </location>
</feature>
<evidence type="ECO:0000313" key="7">
    <source>
        <dbReference type="EMBL" id="MTF38399.1"/>
    </source>
</evidence>
<keyword evidence="4 6" id="KW-1133">Transmembrane helix</keyword>
<comment type="subcellular location">
    <subcellularLocation>
        <location evidence="1">Membrane</location>
        <topology evidence="1">Multi-pass membrane protein</topology>
    </subcellularLocation>
</comment>
<sequence length="258" mass="28734">MEIIELDFIDLLWAWGFILMAISLSIWQKLGFEGQFLLAAGRSLLQLMFLGYILEFIFVIDNPVAVIAIILIMITIAAIVARNRINKKIPRLLQTVWLGLFFSSSFVVAYSIIFIIQPERWYNPQYLIPLVGMILGNTLNGASLAGERLANMIKNNRLEIETHLCLGATGKNAIASYRLDAIKVGLIPIINSMMVVGMVSLPGMFTGQVLAGNSPLSAASYQILILFMIALANLITILIITEGVYRHFFNARQQLVID</sequence>
<gene>
    <name evidence="7" type="primary">fetB</name>
    <name evidence="7" type="ORF">GGC33_05625</name>
</gene>
<dbReference type="AlphaFoldDB" id="A0A844GU41"/>
<dbReference type="GO" id="GO:0005886">
    <property type="term" value="C:plasma membrane"/>
    <property type="evidence" value="ECO:0007669"/>
    <property type="project" value="TreeGrafter"/>
</dbReference>
<keyword evidence="3 6" id="KW-0812">Transmembrane</keyword>
<keyword evidence="5 6" id="KW-0472">Membrane</keyword>